<keyword evidence="7 12" id="KW-0067">ATP-binding</keyword>
<name>A0AAU9X5K7_9CNID</name>
<dbReference type="InterPro" id="IPR000857">
    <property type="entry name" value="MyTH4_dom"/>
</dbReference>
<evidence type="ECO:0000259" key="16">
    <source>
        <dbReference type="PROSITE" id="PS50057"/>
    </source>
</evidence>
<dbReference type="FunFam" id="1.10.10.820:FF:000001">
    <property type="entry name" value="Myosin heavy chain"/>
    <property type="match status" value="1"/>
</dbReference>
<dbReference type="EMBL" id="CALNXJ010000031">
    <property type="protein sequence ID" value="CAH3137825.1"/>
    <property type="molecule type" value="Genomic_DNA"/>
</dbReference>
<dbReference type="SMART" id="SM00139">
    <property type="entry name" value="MyTH4"/>
    <property type="match status" value="2"/>
</dbReference>
<evidence type="ECO:0000256" key="8">
    <source>
        <dbReference type="ARBA" id="ARBA00023123"/>
    </source>
</evidence>
<comment type="caution">
    <text evidence="19">The sequence shown here is derived from an EMBL/GenBank/DDBJ whole genome shotgun (WGS) entry which is preliminary data.</text>
</comment>
<dbReference type="InterPro" id="IPR051567">
    <property type="entry name" value="Unconventional_Myosin_ATPase"/>
</dbReference>
<evidence type="ECO:0000256" key="1">
    <source>
        <dbReference type="ARBA" id="ARBA00004496"/>
    </source>
</evidence>
<dbReference type="PROSITE" id="PS50096">
    <property type="entry name" value="IQ"/>
    <property type="match status" value="2"/>
</dbReference>
<dbReference type="InterPro" id="IPR059004">
    <property type="entry name" value="MYO15"/>
</dbReference>
<comment type="similarity">
    <text evidence="2 12">Belongs to the TRAFAC class myosin-kinesin ATPase superfamily. Myosin family.</text>
</comment>
<feature type="transmembrane region" description="Helical" evidence="14">
    <location>
        <begin position="121"/>
        <end position="138"/>
    </location>
</feature>
<dbReference type="Gene3D" id="6.20.240.20">
    <property type="match status" value="1"/>
</dbReference>
<feature type="compositionally biased region" description="Basic and acidic residues" evidence="13">
    <location>
        <begin position="852"/>
        <end position="866"/>
    </location>
</feature>
<dbReference type="GO" id="GO:0003774">
    <property type="term" value="F:cytoskeletal motor activity"/>
    <property type="evidence" value="ECO:0007669"/>
    <property type="project" value="UniProtKB-UniRule"/>
</dbReference>
<dbReference type="InterPro" id="IPR035963">
    <property type="entry name" value="FERM_2"/>
</dbReference>
<dbReference type="SUPFAM" id="SSF47031">
    <property type="entry name" value="Second domain of FERM"/>
    <property type="match status" value="1"/>
</dbReference>
<evidence type="ECO:0000313" key="20">
    <source>
        <dbReference type="Proteomes" id="UP001159428"/>
    </source>
</evidence>
<feature type="compositionally biased region" description="Polar residues" evidence="13">
    <location>
        <begin position="1736"/>
        <end position="1746"/>
    </location>
</feature>
<dbReference type="InterPro" id="IPR019748">
    <property type="entry name" value="FERM_central"/>
</dbReference>
<evidence type="ECO:0008006" key="21">
    <source>
        <dbReference type="Google" id="ProtNLM"/>
    </source>
</evidence>
<gene>
    <name evidence="19" type="ORF">PMEA_00017875</name>
</gene>
<dbReference type="SMART" id="SM00326">
    <property type="entry name" value="SH3"/>
    <property type="match status" value="1"/>
</dbReference>
<feature type="compositionally biased region" description="Basic and acidic residues" evidence="13">
    <location>
        <begin position="2230"/>
        <end position="2239"/>
    </location>
</feature>
<keyword evidence="3 11" id="KW-0728">SH3 domain</keyword>
<dbReference type="PANTHER" id="PTHR22692:SF26">
    <property type="entry name" value="SH3 DOMAIN-CONTAINING PROTEIN"/>
    <property type="match status" value="1"/>
</dbReference>
<dbReference type="SMART" id="SM00295">
    <property type="entry name" value="B41"/>
    <property type="match status" value="1"/>
</dbReference>
<dbReference type="InterPro" id="IPR000299">
    <property type="entry name" value="FERM_domain"/>
</dbReference>
<dbReference type="PANTHER" id="PTHR22692">
    <property type="entry name" value="MYOSIN VII, XV"/>
    <property type="match status" value="1"/>
</dbReference>
<dbReference type="Pfam" id="PF00373">
    <property type="entry name" value="FERM_M"/>
    <property type="match status" value="1"/>
</dbReference>
<dbReference type="Gene3D" id="2.30.29.30">
    <property type="entry name" value="Pleckstrin-homology domain (PH domain)/Phosphotyrosine-binding domain (PTB)"/>
    <property type="match status" value="2"/>
</dbReference>
<evidence type="ECO:0000256" key="10">
    <source>
        <dbReference type="ARBA" id="ARBA00023203"/>
    </source>
</evidence>
<feature type="region of interest" description="Disordered" evidence="13">
    <location>
        <begin position="1871"/>
        <end position="1912"/>
    </location>
</feature>
<dbReference type="InterPro" id="IPR036961">
    <property type="entry name" value="Kinesin_motor_dom_sf"/>
</dbReference>
<dbReference type="Pfam" id="PF00784">
    <property type="entry name" value="MyTH4"/>
    <property type="match status" value="2"/>
</dbReference>
<dbReference type="CDD" id="cd23767">
    <property type="entry name" value="IQCD"/>
    <property type="match status" value="1"/>
</dbReference>
<evidence type="ECO:0000313" key="19">
    <source>
        <dbReference type="EMBL" id="CAH3137825.1"/>
    </source>
</evidence>
<dbReference type="Gene3D" id="1.10.10.820">
    <property type="match status" value="1"/>
</dbReference>
<feature type="compositionally biased region" description="Polar residues" evidence="13">
    <location>
        <begin position="1547"/>
        <end position="1578"/>
    </location>
</feature>
<feature type="compositionally biased region" description="Basic and acidic residues" evidence="13">
    <location>
        <begin position="1899"/>
        <end position="1912"/>
    </location>
</feature>
<evidence type="ECO:0000256" key="2">
    <source>
        <dbReference type="ARBA" id="ARBA00008314"/>
    </source>
</evidence>
<keyword evidence="14" id="KW-1133">Transmembrane helix</keyword>
<dbReference type="InterPro" id="IPR038185">
    <property type="entry name" value="MyTH4_dom_sf"/>
</dbReference>
<evidence type="ECO:0000256" key="7">
    <source>
        <dbReference type="ARBA" id="ARBA00022840"/>
    </source>
</evidence>
<evidence type="ECO:0000256" key="9">
    <source>
        <dbReference type="ARBA" id="ARBA00023175"/>
    </source>
</evidence>
<dbReference type="InterPro" id="IPR019749">
    <property type="entry name" value="Band_41_domain"/>
</dbReference>
<feature type="region of interest" description="Disordered" evidence="13">
    <location>
        <begin position="2210"/>
        <end position="2239"/>
    </location>
</feature>
<keyword evidence="6 12" id="KW-0547">Nucleotide-binding</keyword>
<dbReference type="GO" id="GO:0003779">
    <property type="term" value="F:actin binding"/>
    <property type="evidence" value="ECO:0007669"/>
    <property type="project" value="UniProtKB-KW"/>
</dbReference>
<feature type="binding site" evidence="12">
    <location>
        <begin position="185"/>
        <end position="192"/>
    </location>
    <ligand>
        <name>ATP</name>
        <dbReference type="ChEBI" id="CHEBI:30616"/>
    </ligand>
</feature>
<dbReference type="Gene3D" id="1.20.58.530">
    <property type="match status" value="1"/>
</dbReference>
<feature type="region of interest" description="Disordered" evidence="13">
    <location>
        <begin position="851"/>
        <end position="890"/>
    </location>
</feature>
<dbReference type="PROSITE" id="PS51456">
    <property type="entry name" value="MYOSIN_MOTOR"/>
    <property type="match status" value="1"/>
</dbReference>
<keyword evidence="14" id="KW-0472">Membrane</keyword>
<sequence>MIRKKRVSFRDDLVENIPTSFRPGLETNRELLAFHGIVEGSLVWFDGNVGYLLPGKLLSFVGQDVKVQHQEDGQVHTVRGNAVIPRQELDIHGMDDMIKMDDLHVGSILYNIRKRYRQDQIYTYIGSILVAVNPYMPYDVYGPETLRKYHGASLSALPPHIYAIGNAAHETMLRTEHKQAVVISGESGAGKTESTRLLVEFLAAINRTNGNVVTKQIVEATPLLESFGNAKTVVNDNSSRFGKYLEIFYNSEGKIAGGRVSEYLLERSRIVGQAIGERNYHIFYEALCGLSEQQKQKLSLTSAVDFFYLNQGNASVIPDRREESHFQNVVRAMDILGISENEKEGIFEVLAIILHLGNVDFGKTEAGGQEAAVIMSQSEVAIVSQLLGLDTQNLVVCLTQKETTAGNSKIKSPRSADQAFDARDALSKEIYTQLFGWLISKVNNIIFKGKMQMSIAVLDIFGFEDFEKNSFEQLCINFANETLQFFFNQFVFRMEQDEYASEHIRWTDIPFFDNQPRLDLLAKPPFGLIHVLADATSFPKADDLSFLEKCHHHHGQNKFYEKPKTPKPEFSVCHYAGTVSYQVAGFLEKNRDGLKPDLEDLISSCHNKFIQELFPELQSEEFSIKGLKLPSQPKNSLRLPLGQKKRPTVCGKFNDSLIKLVVAMKSCNPIFVRCIKPNSTKAPGKFEIPLVVEQLRYCGIVETVKIRKAGYPIRYGYADFIKRYQCISSHVDLSSPNQKENVSQLLKLLDKIEPESFQFGKTKVFLKEDLHRALEEARMAKLNRMAIVIQARMRGYYLNNRYLKMKKAAIVIQSNTRRILERNKYLKARKGFILLQAIYRMQRHRRAFLKQQNERRQKEKARDKQNFLRQAPRTQSAPLDSPAPPAAVAPQTVETVDTKHVPEVVEIEKQIATDVTHLEIPADLALVFASIQGWTLTHGSSVHENRGGIIKHDYATSTLPENINDFLFSKFAQENFQSEHQWRMVRSPLRTSLLPVKYSDSVMAIGLFQLVMRFMDDKSITDTKEFAVGNYLVQMGIFKPELREEMYCHLCNQTWGNTSDTSNERGWLLFALFLCCFAPSARLYKPLLKYISDQAFNGYKSYCQHKLLCWDMNGSPVARSHPPSMLEWQAAKMRVNMAAECHFPDGERRTAEVESCTTGEDLAKLILQDRGIEDAKGWTVDLETSNWHCTLAGKDYIFDLVSELEYPPAFPLSRSSSLLTVKPGSNIPPGQLETLSNLHMPQARGKSVAEIAHKFTVVEQQPPSAPVHIQREDALSAATSARIASANYQGPVEDNLVQRTRLGSSSPRVESAPSPPLPNAFVPPPPPPPPAFVPPPPPPPPPVAPPTGQVVLRRKVTKKDSKDKKKRESGLSMAEVMAKAKKMREARERVLSTGSSTSATNEISEDPFESAMQARAVQLKCRKPEMQPAPRQEEDSELMREMKRKAQRASRAFVETEKGPLPSSDDNVFVLDINGGRPTTDNVSISSREGGDNDSVHSLETGVRLESPKQVKDFVDSLFDPVLSQGVEGLSNETALQGAMKGGGGVNQPNNTATANGGTSSGSTAPAVNGQAHSQGNGFSIHPTAQAPGNGYPGMMQTNGFPGMMGMPTMYYGIPQANGPLGMPQANGSLVMPQANGPVGMPQANGSLAMPQANVPLLVPQASGGPVLGGPLFQPNVETAMLAAQQQVLIERLIAQQALLQQQQTVASQKQQEQLMMLAKQQQSQLEQMQSFLAASNQPTHQQLEEQTVDGPAPPSVGAATNGYAASHMDGTVADVPLPPPEFSDVGHLLPPPAYAVPSPQVPVPARTSSLPPPPPLSTREERSSSSEEFPAPPPAISESTVENLDSPERPGLKRRSTDKVALAIAALEGKSGGEELRSPGPASPVKHGESFTFSSESSPRRESAAKERPDFHKRASSSLNFVVLSDRNNVTALHPRCTGPYLSYSHVKWKFNIRKEVFTADEKLDNNLKQRLIFLQILRDSYSNCCCKMSQEDCKRMQLLLQKYGITPERPHSSAPVEDIIIEAARQLPLYFSRFFVVKGQNELPDVHYLAVSEHGVKLVKREKITDELEVMRNIPYTELVKLKVLKDKLTLTLTKEVKVVVHTERAAEAKHIIDTYLRHLEKEVQYVRALYDHVSPEPALLNFKKGDVIKIVRKDDLEEGWVYGVFNNQAGYFPADFVTHIQEDPQAVASARPATMVKAASMGSLLNVDPDGPMTGEMRPRTGSVKSTKSDKSEYNSDKHSMMEFAMQYFRHGREAVVRAEDGTIRGTIKVRGTLGKSSKASHKKDKEEWSWSGLAELVKYSRVPIQASLIRRENPQINKLAVETFQTIMKFMGDLPLSKHQKETELVFNLLKTCREIPALRDEVYCQLIKQVTSNKSLKAESASRGWRLMIIITAYIECSDVFKPFLVTFLQSTASDPKREFHGAAATCEMNLMKTFKYGGRKSPPSKEELNQLVQGRQTKRQVFIIPGGTRMLKVQTSSTGFDVIKEMCVDMDLTSEVHYKEYGLFSYIEGPENLMLPVQTTDYIMDVVSSMERQGIAYSLCFRRVLWLQGLRLDNELLVSIIYHQVLPDYMAGYLIGTHSRSFGDAQFQNLIAELGALQYRARDKSILHSNHSEVQTLIPRGMLERLRPQQWIILIQDHFRSCHKMTPYQARRKFLETVTRWPYFGSTFFEVKKCSNPAVSGDCIVAVNRTGVHFLSQNTMQTMLSEPFVSIISTRLLISDKKRQFLDLKIGNTMMQKVTRMETTQAKEISNLIYKYVALHSSVKQEGQGQGQ</sequence>
<dbReference type="Pfam" id="PF26570">
    <property type="entry name" value="MYO15"/>
    <property type="match status" value="1"/>
</dbReference>
<feature type="compositionally biased region" description="Pro residues" evidence="13">
    <location>
        <begin position="1790"/>
        <end position="1803"/>
    </location>
</feature>
<feature type="region of interest" description="Actin-binding" evidence="12">
    <location>
        <begin position="657"/>
        <end position="679"/>
    </location>
</feature>
<dbReference type="SUPFAM" id="SSF50729">
    <property type="entry name" value="PH domain-like"/>
    <property type="match status" value="1"/>
</dbReference>
<dbReference type="InterPro" id="IPR011993">
    <property type="entry name" value="PH-like_dom_sf"/>
</dbReference>
<feature type="domain" description="FERM" evidence="16">
    <location>
        <begin position="2463"/>
        <end position="2770"/>
    </location>
</feature>
<dbReference type="Proteomes" id="UP001159428">
    <property type="component" value="Unassembled WGS sequence"/>
</dbReference>
<dbReference type="Gene3D" id="1.25.40.530">
    <property type="entry name" value="MyTH4 domain"/>
    <property type="match status" value="3"/>
</dbReference>
<dbReference type="SUPFAM" id="SSF50044">
    <property type="entry name" value="SH3-domain"/>
    <property type="match status" value="1"/>
</dbReference>
<dbReference type="PRINTS" id="PR00193">
    <property type="entry name" value="MYOSINHEAVY"/>
</dbReference>
<keyword evidence="9 12" id="KW-0505">Motor protein</keyword>
<dbReference type="SUPFAM" id="SSF52540">
    <property type="entry name" value="P-loop containing nucleoside triphosphate hydrolases"/>
    <property type="match status" value="1"/>
</dbReference>
<keyword evidence="20" id="KW-1185">Reference proteome</keyword>
<dbReference type="InterPro" id="IPR027417">
    <property type="entry name" value="P-loop_NTPase"/>
</dbReference>
<evidence type="ECO:0000256" key="14">
    <source>
        <dbReference type="SAM" id="Phobius"/>
    </source>
</evidence>
<feature type="domain" description="SH3" evidence="15">
    <location>
        <begin position="2124"/>
        <end position="2185"/>
    </location>
</feature>
<evidence type="ECO:0000256" key="11">
    <source>
        <dbReference type="PROSITE-ProRule" id="PRU00192"/>
    </source>
</evidence>
<dbReference type="InterPro" id="IPR000048">
    <property type="entry name" value="IQ_motif_EF-hand-BS"/>
</dbReference>
<feature type="compositionally biased region" description="Basic and acidic residues" evidence="13">
    <location>
        <begin position="1358"/>
        <end position="1369"/>
    </location>
</feature>
<evidence type="ECO:0000256" key="12">
    <source>
        <dbReference type="PROSITE-ProRule" id="PRU00782"/>
    </source>
</evidence>
<evidence type="ECO:0000259" key="15">
    <source>
        <dbReference type="PROSITE" id="PS50002"/>
    </source>
</evidence>
<dbReference type="GO" id="GO:0016459">
    <property type="term" value="C:myosin complex"/>
    <property type="evidence" value="ECO:0007669"/>
    <property type="project" value="UniProtKB-KW"/>
</dbReference>
<dbReference type="InterPro" id="IPR001452">
    <property type="entry name" value="SH3_domain"/>
</dbReference>
<evidence type="ECO:0000259" key="17">
    <source>
        <dbReference type="PROSITE" id="PS51016"/>
    </source>
</evidence>
<feature type="region of interest" description="Disordered" evidence="13">
    <location>
        <begin position="1736"/>
        <end position="1858"/>
    </location>
</feature>
<dbReference type="Gene3D" id="3.10.20.90">
    <property type="entry name" value="Phosphatidylinositol 3-kinase Catalytic Subunit, Chain A, domain 1"/>
    <property type="match status" value="1"/>
</dbReference>
<comment type="subcellular location">
    <subcellularLocation>
        <location evidence="1">Cytoplasm</location>
    </subcellularLocation>
</comment>
<dbReference type="Gene3D" id="2.30.30.40">
    <property type="entry name" value="SH3 Domains"/>
    <property type="match status" value="1"/>
</dbReference>
<feature type="region of interest" description="Disordered" evidence="13">
    <location>
        <begin position="1302"/>
        <end position="1375"/>
    </location>
</feature>
<dbReference type="Gene3D" id="3.40.850.10">
    <property type="entry name" value="Kinesin motor domain"/>
    <property type="match status" value="1"/>
</dbReference>
<keyword evidence="10 12" id="KW-0009">Actin-binding</keyword>
<accession>A0AAU9X5K7</accession>
<keyword evidence="14" id="KW-0812">Transmembrane</keyword>
<keyword evidence="4" id="KW-0963">Cytoplasm</keyword>
<evidence type="ECO:0000256" key="5">
    <source>
        <dbReference type="ARBA" id="ARBA00022737"/>
    </source>
</evidence>
<dbReference type="Gene3D" id="1.20.120.720">
    <property type="entry name" value="Myosin VI head, motor domain, U50 subdomain"/>
    <property type="match status" value="1"/>
</dbReference>
<dbReference type="GO" id="GO:0005737">
    <property type="term" value="C:cytoplasm"/>
    <property type="evidence" value="ECO:0007669"/>
    <property type="project" value="UniProtKB-SubCell"/>
</dbReference>
<evidence type="ECO:0000256" key="3">
    <source>
        <dbReference type="ARBA" id="ARBA00022443"/>
    </source>
</evidence>
<keyword evidence="8 12" id="KW-0518">Myosin</keyword>
<dbReference type="GO" id="GO:0005524">
    <property type="term" value="F:ATP binding"/>
    <property type="evidence" value="ECO:0007669"/>
    <property type="project" value="UniProtKB-UniRule"/>
</dbReference>
<dbReference type="InterPro" id="IPR057096">
    <property type="entry name" value="KRIT1_FRMD8_FERM_C"/>
</dbReference>
<reference evidence="19 20" key="1">
    <citation type="submission" date="2022-05" db="EMBL/GenBank/DDBJ databases">
        <authorList>
            <consortium name="Genoscope - CEA"/>
            <person name="William W."/>
        </authorList>
    </citation>
    <scope>NUCLEOTIDE SEQUENCE [LARGE SCALE GENOMIC DNA]</scope>
</reference>
<feature type="compositionally biased region" description="Basic and acidic residues" evidence="13">
    <location>
        <begin position="1847"/>
        <end position="1858"/>
    </location>
</feature>
<evidence type="ECO:0000259" key="18">
    <source>
        <dbReference type="PROSITE" id="PS51456"/>
    </source>
</evidence>
<feature type="compositionally biased region" description="Pro residues" evidence="13">
    <location>
        <begin position="1313"/>
        <end position="1345"/>
    </location>
</feature>
<dbReference type="PROSITE" id="PS51016">
    <property type="entry name" value="MYTH4"/>
    <property type="match status" value="2"/>
</dbReference>
<dbReference type="Gene3D" id="1.20.5.190">
    <property type="match status" value="1"/>
</dbReference>
<dbReference type="SMART" id="SM00242">
    <property type="entry name" value="MYSc"/>
    <property type="match status" value="1"/>
</dbReference>
<dbReference type="SMART" id="SM00015">
    <property type="entry name" value="IQ"/>
    <property type="match status" value="3"/>
</dbReference>
<evidence type="ECO:0000256" key="13">
    <source>
        <dbReference type="SAM" id="MobiDB-lite"/>
    </source>
</evidence>
<protein>
    <recommendedName>
        <fullName evidence="21">Unconventional myosin-XV</fullName>
    </recommendedName>
</protein>
<dbReference type="InterPro" id="IPR001609">
    <property type="entry name" value="Myosin_head_motor_dom-like"/>
</dbReference>
<dbReference type="Pfam" id="PF24522">
    <property type="entry name" value="KRIT1_FRMD8_FERM_C"/>
    <property type="match status" value="1"/>
</dbReference>
<feature type="domain" description="MyTH4" evidence="17">
    <location>
        <begin position="2303"/>
        <end position="2458"/>
    </location>
</feature>
<dbReference type="CDD" id="cd14473">
    <property type="entry name" value="FERM_B-lobe"/>
    <property type="match status" value="1"/>
</dbReference>
<dbReference type="PROSITE" id="PS50002">
    <property type="entry name" value="SH3"/>
    <property type="match status" value="1"/>
</dbReference>
<evidence type="ECO:0000256" key="6">
    <source>
        <dbReference type="ARBA" id="ARBA00022741"/>
    </source>
</evidence>
<proteinExistence type="inferred from homology"/>
<feature type="domain" description="MyTH4" evidence="17">
    <location>
        <begin position="984"/>
        <end position="1132"/>
    </location>
</feature>
<dbReference type="PROSITE" id="PS50057">
    <property type="entry name" value="FERM_3"/>
    <property type="match status" value="1"/>
</dbReference>
<dbReference type="Pfam" id="PF07653">
    <property type="entry name" value="SH3_2"/>
    <property type="match status" value="1"/>
</dbReference>
<dbReference type="InterPro" id="IPR036028">
    <property type="entry name" value="SH3-like_dom_sf"/>
</dbReference>
<feature type="region of interest" description="Disordered" evidence="13">
    <location>
        <begin position="1538"/>
        <end position="1594"/>
    </location>
</feature>
<organism evidence="19 20">
    <name type="scientific">Pocillopora meandrina</name>
    <dbReference type="NCBI Taxonomy" id="46732"/>
    <lineage>
        <taxon>Eukaryota</taxon>
        <taxon>Metazoa</taxon>
        <taxon>Cnidaria</taxon>
        <taxon>Anthozoa</taxon>
        <taxon>Hexacorallia</taxon>
        <taxon>Scleractinia</taxon>
        <taxon>Astrocoeniina</taxon>
        <taxon>Pocilloporidae</taxon>
        <taxon>Pocillopora</taxon>
    </lineage>
</organism>
<feature type="domain" description="Myosin motor" evidence="18">
    <location>
        <begin position="92"/>
        <end position="779"/>
    </location>
</feature>
<evidence type="ECO:0000256" key="4">
    <source>
        <dbReference type="ARBA" id="ARBA00022490"/>
    </source>
</evidence>
<dbReference type="Pfam" id="PF00063">
    <property type="entry name" value="Myosin_head"/>
    <property type="match status" value="1"/>
</dbReference>
<keyword evidence="5" id="KW-0677">Repeat</keyword>